<evidence type="ECO:0000313" key="2">
    <source>
        <dbReference type="Proteomes" id="UP000184452"/>
    </source>
</evidence>
<dbReference type="EMBL" id="FQZK01000043">
    <property type="protein sequence ID" value="SHK92077.1"/>
    <property type="molecule type" value="Genomic_DNA"/>
</dbReference>
<dbReference type="RefSeq" id="WP_073384334.1">
    <property type="nucleotide sequence ID" value="NZ_FQZK01000043.1"/>
</dbReference>
<evidence type="ECO:0000313" key="1">
    <source>
        <dbReference type="EMBL" id="SHK92077.1"/>
    </source>
</evidence>
<proteinExistence type="predicted"/>
<protein>
    <submittedName>
        <fullName evidence="1">Uncharacterized protein</fullName>
    </submittedName>
</protein>
<gene>
    <name evidence="1" type="ORF">SAMN05421803_1433</name>
</gene>
<dbReference type="AlphaFoldDB" id="A0A1M6WEG4"/>
<sequence>MTALPVEAVVLDTDADAQRRHQGDVHVHGGTVALGMAREHQGDVHVHGGTVTFGDPPPWREYSGAAPDAPGHDLAPDPLTARTAADLMELLREFRIWCGEPSYRQMSARCEGAYSPSSFCMAINKQTLPTQQMLIVLVIVCSGNEAAIRPWLTAWRRIKLHSRRQRAV</sequence>
<dbReference type="OrthoDB" id="3429291at2"/>
<keyword evidence="2" id="KW-1185">Reference proteome</keyword>
<organism evidence="1 2">
    <name type="scientific">Nocardiopsis flavescens</name>
    <dbReference type="NCBI Taxonomy" id="758803"/>
    <lineage>
        <taxon>Bacteria</taxon>
        <taxon>Bacillati</taxon>
        <taxon>Actinomycetota</taxon>
        <taxon>Actinomycetes</taxon>
        <taxon>Streptosporangiales</taxon>
        <taxon>Nocardiopsidaceae</taxon>
        <taxon>Nocardiopsis</taxon>
    </lineage>
</organism>
<accession>A0A1M6WEG4</accession>
<name>A0A1M6WEG4_9ACTN</name>
<reference evidence="1 2" key="1">
    <citation type="submission" date="2016-11" db="EMBL/GenBank/DDBJ databases">
        <authorList>
            <person name="Jaros S."/>
            <person name="Januszkiewicz K."/>
            <person name="Wedrychowicz H."/>
        </authorList>
    </citation>
    <scope>NUCLEOTIDE SEQUENCE [LARGE SCALE GENOMIC DNA]</scope>
    <source>
        <strain evidence="1 2">CGMCC 4.5723</strain>
    </source>
</reference>
<dbReference type="Proteomes" id="UP000184452">
    <property type="component" value="Unassembled WGS sequence"/>
</dbReference>